<feature type="non-terminal residue" evidence="1">
    <location>
        <position position="65"/>
    </location>
</feature>
<dbReference type="EMBL" id="CADCUW010000528">
    <property type="protein sequence ID" value="CAA9445918.1"/>
    <property type="molecule type" value="Genomic_DNA"/>
</dbReference>
<reference evidence="1" key="1">
    <citation type="submission" date="2020-02" db="EMBL/GenBank/DDBJ databases">
        <authorList>
            <person name="Meier V. D."/>
        </authorList>
    </citation>
    <scope>NUCLEOTIDE SEQUENCE</scope>
    <source>
        <strain evidence="1">AVDCRST_MAG01</strain>
    </source>
</reference>
<gene>
    <name evidence="1" type="ORF">AVDCRST_MAG01-01-4075</name>
</gene>
<name>A0A6J4QIM4_9ACTN</name>
<accession>A0A6J4QIM4</accession>
<sequence>ASIGGLRRVRGVFGFSSRERVLPGHAPPTRCTIIGAVSSKTPTSTSFGEQETDLAEALPALEVRV</sequence>
<proteinExistence type="predicted"/>
<organism evidence="1">
    <name type="scientific">uncultured Rubrobacteraceae bacterium</name>
    <dbReference type="NCBI Taxonomy" id="349277"/>
    <lineage>
        <taxon>Bacteria</taxon>
        <taxon>Bacillati</taxon>
        <taxon>Actinomycetota</taxon>
        <taxon>Rubrobacteria</taxon>
        <taxon>Rubrobacterales</taxon>
        <taxon>Rubrobacteraceae</taxon>
        <taxon>environmental samples</taxon>
    </lineage>
</organism>
<protein>
    <submittedName>
        <fullName evidence="1">Uncharacterized protein</fullName>
    </submittedName>
</protein>
<feature type="non-terminal residue" evidence="1">
    <location>
        <position position="1"/>
    </location>
</feature>
<dbReference type="AlphaFoldDB" id="A0A6J4QIM4"/>
<evidence type="ECO:0000313" key="1">
    <source>
        <dbReference type="EMBL" id="CAA9445918.1"/>
    </source>
</evidence>